<dbReference type="PANTHER" id="PTHR22854">
    <property type="entry name" value="TRYPTOPHAN BIOSYNTHESIS PROTEIN"/>
    <property type="match status" value="1"/>
</dbReference>
<dbReference type="RefSeq" id="WP_132249685.1">
    <property type="nucleotide sequence ID" value="NZ_SMAL01000001.1"/>
</dbReference>
<comment type="pathway">
    <text evidence="2 9">Amino-acid biosynthesis; L-tryptophan biosynthesis; L-tryptophan from chorismate: step 4/5.</text>
</comment>
<evidence type="ECO:0000256" key="9">
    <source>
        <dbReference type="HAMAP-Rule" id="MF_00134"/>
    </source>
</evidence>
<keyword evidence="12" id="KW-1185">Reference proteome</keyword>
<keyword evidence="5 9" id="KW-0210">Decarboxylase</keyword>
<evidence type="ECO:0000313" key="12">
    <source>
        <dbReference type="Proteomes" id="UP000294902"/>
    </source>
</evidence>
<keyword evidence="6 9" id="KW-0822">Tryptophan biosynthesis</keyword>
<evidence type="ECO:0000256" key="7">
    <source>
        <dbReference type="ARBA" id="ARBA00023141"/>
    </source>
</evidence>
<dbReference type="UniPathway" id="UPA00035">
    <property type="reaction ID" value="UER00043"/>
</dbReference>
<gene>
    <name evidence="9" type="primary">trpC</name>
    <name evidence="11" type="ORF">EDC18_101380</name>
</gene>
<reference evidence="11 12" key="1">
    <citation type="submission" date="2019-03" db="EMBL/GenBank/DDBJ databases">
        <title>Genomic Encyclopedia of Type Strains, Phase IV (KMG-IV): sequencing the most valuable type-strain genomes for metagenomic binning, comparative biology and taxonomic classification.</title>
        <authorList>
            <person name="Goeker M."/>
        </authorList>
    </citation>
    <scope>NUCLEOTIDE SEQUENCE [LARGE SCALE GENOMIC DNA]</scope>
    <source>
        <strain evidence="11 12">DSM 24629</strain>
    </source>
</reference>
<sequence>MILDEIIEKKKKRIEEVKRDIPFEIIKERALKMGIEKDNKFYNAISQQGLSVIGEIKNASPSTGPLQVQLSLEDRVDKYTNAVDAISVLTEEDYFNGSVTILESVRKRTRTPILRKDFIVDTYQIYEARTIGSDAILLIAAALHLDELIMFNVLARSLNLEVLLEVHDEEDLDKALLTNNRIIGINNRNLKDFSISLETTKRLRPLIPNDRLVVSESGISTIRDIEYLKTLNINGILVGRSLMETENPDQLVKEWKEHFES</sequence>
<evidence type="ECO:0000313" key="11">
    <source>
        <dbReference type="EMBL" id="TCT17084.1"/>
    </source>
</evidence>
<name>A0A4R3MQL6_9FIRM</name>
<dbReference type="EC" id="4.1.1.48" evidence="9"/>
<feature type="domain" description="Indole-3-glycerol phosphate synthase" evidence="10">
    <location>
        <begin position="3"/>
        <end position="254"/>
    </location>
</feature>
<keyword evidence="4 9" id="KW-0028">Amino-acid biosynthesis</keyword>
<evidence type="ECO:0000256" key="4">
    <source>
        <dbReference type="ARBA" id="ARBA00022605"/>
    </source>
</evidence>
<evidence type="ECO:0000256" key="2">
    <source>
        <dbReference type="ARBA" id="ARBA00004696"/>
    </source>
</evidence>
<protein>
    <recommendedName>
        <fullName evidence="9">Indole-3-glycerol phosphate synthase</fullName>
        <shortName evidence="9">IGPS</shortName>
        <ecNumber evidence="9">4.1.1.48</ecNumber>
    </recommendedName>
</protein>
<dbReference type="EMBL" id="SMAL01000001">
    <property type="protein sequence ID" value="TCT17084.1"/>
    <property type="molecule type" value="Genomic_DNA"/>
</dbReference>
<dbReference type="GO" id="GO:0004425">
    <property type="term" value="F:indole-3-glycerol-phosphate synthase activity"/>
    <property type="evidence" value="ECO:0007669"/>
    <property type="project" value="UniProtKB-UniRule"/>
</dbReference>
<dbReference type="Pfam" id="PF00218">
    <property type="entry name" value="IGPS"/>
    <property type="match status" value="1"/>
</dbReference>
<dbReference type="Proteomes" id="UP000294902">
    <property type="component" value="Unassembled WGS sequence"/>
</dbReference>
<dbReference type="GO" id="GO:0000162">
    <property type="term" value="P:L-tryptophan biosynthetic process"/>
    <property type="evidence" value="ECO:0007669"/>
    <property type="project" value="UniProtKB-UniRule"/>
</dbReference>
<evidence type="ECO:0000256" key="5">
    <source>
        <dbReference type="ARBA" id="ARBA00022793"/>
    </source>
</evidence>
<keyword evidence="7 9" id="KW-0057">Aromatic amino acid biosynthesis</keyword>
<dbReference type="GO" id="GO:0004640">
    <property type="term" value="F:phosphoribosylanthranilate isomerase activity"/>
    <property type="evidence" value="ECO:0007669"/>
    <property type="project" value="TreeGrafter"/>
</dbReference>
<keyword evidence="8 9" id="KW-0456">Lyase</keyword>
<comment type="catalytic activity">
    <reaction evidence="1 9">
        <text>1-(2-carboxyphenylamino)-1-deoxy-D-ribulose 5-phosphate + H(+) = (1S,2R)-1-C-(indol-3-yl)glycerol 3-phosphate + CO2 + H2O</text>
        <dbReference type="Rhea" id="RHEA:23476"/>
        <dbReference type="ChEBI" id="CHEBI:15377"/>
        <dbReference type="ChEBI" id="CHEBI:15378"/>
        <dbReference type="ChEBI" id="CHEBI:16526"/>
        <dbReference type="ChEBI" id="CHEBI:58613"/>
        <dbReference type="ChEBI" id="CHEBI:58866"/>
        <dbReference type="EC" id="4.1.1.48"/>
    </reaction>
</comment>
<evidence type="ECO:0000256" key="8">
    <source>
        <dbReference type="ARBA" id="ARBA00023239"/>
    </source>
</evidence>
<evidence type="ECO:0000259" key="10">
    <source>
        <dbReference type="Pfam" id="PF00218"/>
    </source>
</evidence>
<evidence type="ECO:0000256" key="1">
    <source>
        <dbReference type="ARBA" id="ARBA00001633"/>
    </source>
</evidence>
<dbReference type="HAMAP" id="MF_00134_B">
    <property type="entry name" value="IGPS_B"/>
    <property type="match status" value="1"/>
</dbReference>
<dbReference type="PANTHER" id="PTHR22854:SF2">
    <property type="entry name" value="INDOLE-3-GLYCEROL-PHOSPHATE SYNTHASE"/>
    <property type="match status" value="1"/>
</dbReference>
<dbReference type="SUPFAM" id="SSF51366">
    <property type="entry name" value="Ribulose-phoshate binding barrel"/>
    <property type="match status" value="1"/>
</dbReference>
<dbReference type="CDD" id="cd00331">
    <property type="entry name" value="IGPS"/>
    <property type="match status" value="1"/>
</dbReference>
<dbReference type="NCBIfam" id="NF001377">
    <property type="entry name" value="PRK00278.2-4"/>
    <property type="match status" value="1"/>
</dbReference>
<evidence type="ECO:0000256" key="6">
    <source>
        <dbReference type="ARBA" id="ARBA00022822"/>
    </source>
</evidence>
<dbReference type="AlphaFoldDB" id="A0A4R3MQL6"/>
<comment type="caution">
    <text evidence="11">The sequence shown here is derived from an EMBL/GenBank/DDBJ whole genome shotgun (WGS) entry which is preliminary data.</text>
</comment>
<dbReference type="InterPro" id="IPR013785">
    <property type="entry name" value="Aldolase_TIM"/>
</dbReference>
<dbReference type="Gene3D" id="3.20.20.70">
    <property type="entry name" value="Aldolase class I"/>
    <property type="match status" value="1"/>
</dbReference>
<evidence type="ECO:0000256" key="3">
    <source>
        <dbReference type="ARBA" id="ARBA00008737"/>
    </source>
</evidence>
<accession>A0A4R3MQL6</accession>
<dbReference type="OrthoDB" id="9804217at2"/>
<dbReference type="InterPro" id="IPR011060">
    <property type="entry name" value="RibuloseP-bd_barrel"/>
</dbReference>
<dbReference type="InterPro" id="IPR045186">
    <property type="entry name" value="Indole-3-glycerol_P_synth"/>
</dbReference>
<comment type="similarity">
    <text evidence="3 9">Belongs to the TrpC family.</text>
</comment>
<dbReference type="InterPro" id="IPR013798">
    <property type="entry name" value="Indole-3-glycerol_P_synth_dom"/>
</dbReference>
<proteinExistence type="inferred from homology"/>
<organism evidence="11 12">
    <name type="scientific">Natranaerovirga pectinivora</name>
    <dbReference type="NCBI Taxonomy" id="682400"/>
    <lineage>
        <taxon>Bacteria</taxon>
        <taxon>Bacillati</taxon>
        <taxon>Bacillota</taxon>
        <taxon>Clostridia</taxon>
        <taxon>Lachnospirales</taxon>
        <taxon>Natranaerovirgaceae</taxon>
        <taxon>Natranaerovirga</taxon>
    </lineage>
</organism>
<dbReference type="FunFam" id="3.20.20.70:FF:000024">
    <property type="entry name" value="Indole-3-glycerol phosphate synthase"/>
    <property type="match status" value="1"/>
</dbReference>